<evidence type="ECO:0000259" key="14">
    <source>
        <dbReference type="PROSITE" id="PS50109"/>
    </source>
</evidence>
<evidence type="ECO:0000256" key="11">
    <source>
        <dbReference type="ARBA" id="ARBA00023136"/>
    </source>
</evidence>
<dbReference type="InterPro" id="IPR005467">
    <property type="entry name" value="His_kinase_dom"/>
</dbReference>
<evidence type="ECO:0000256" key="10">
    <source>
        <dbReference type="ARBA" id="ARBA00023012"/>
    </source>
</evidence>
<proteinExistence type="predicted"/>
<dbReference type="PANTHER" id="PTHR43547">
    <property type="entry name" value="TWO-COMPONENT HISTIDINE KINASE"/>
    <property type="match status" value="1"/>
</dbReference>
<evidence type="ECO:0000256" key="7">
    <source>
        <dbReference type="ARBA" id="ARBA00022741"/>
    </source>
</evidence>
<comment type="subcellular location">
    <subcellularLocation>
        <location evidence="2">Cell membrane</location>
    </subcellularLocation>
</comment>
<evidence type="ECO:0000256" key="4">
    <source>
        <dbReference type="ARBA" id="ARBA00022475"/>
    </source>
</evidence>
<dbReference type="SUPFAM" id="SSF55874">
    <property type="entry name" value="ATPase domain of HSP90 chaperone/DNA topoisomerase II/histidine kinase"/>
    <property type="match status" value="1"/>
</dbReference>
<keyword evidence="6" id="KW-0808">Transferase</keyword>
<keyword evidence="5" id="KW-0597">Phosphoprotein</keyword>
<protein>
    <recommendedName>
        <fullName evidence="3">histidine kinase</fullName>
        <ecNumber evidence="3">2.7.13.3</ecNumber>
    </recommendedName>
</protein>
<dbReference type="InterPro" id="IPR036890">
    <property type="entry name" value="HATPase_C_sf"/>
</dbReference>
<dbReference type="Proteomes" id="UP000198901">
    <property type="component" value="Unassembled WGS sequence"/>
</dbReference>
<evidence type="ECO:0000256" key="1">
    <source>
        <dbReference type="ARBA" id="ARBA00000085"/>
    </source>
</evidence>
<keyword evidence="4" id="KW-1003">Cell membrane</keyword>
<accession>A0A1G9PWB2</accession>
<organism evidence="15 16">
    <name type="scientific">Siphonobacter aquaeclarae</name>
    <dbReference type="NCBI Taxonomy" id="563176"/>
    <lineage>
        <taxon>Bacteria</taxon>
        <taxon>Pseudomonadati</taxon>
        <taxon>Bacteroidota</taxon>
        <taxon>Cytophagia</taxon>
        <taxon>Cytophagales</taxon>
        <taxon>Cytophagaceae</taxon>
        <taxon>Siphonobacter</taxon>
    </lineage>
</organism>
<feature type="compositionally biased region" description="Basic and acidic residues" evidence="12">
    <location>
        <begin position="80"/>
        <end position="92"/>
    </location>
</feature>
<keyword evidence="11 13" id="KW-0472">Membrane</keyword>
<dbReference type="Pfam" id="PF00512">
    <property type="entry name" value="HisKA"/>
    <property type="match status" value="1"/>
</dbReference>
<dbReference type="Gene3D" id="3.30.565.10">
    <property type="entry name" value="Histidine kinase-like ATPase, C-terminal domain"/>
    <property type="match status" value="1"/>
</dbReference>
<evidence type="ECO:0000256" key="5">
    <source>
        <dbReference type="ARBA" id="ARBA00022553"/>
    </source>
</evidence>
<dbReference type="PROSITE" id="PS50109">
    <property type="entry name" value="HIS_KIN"/>
    <property type="match status" value="1"/>
</dbReference>
<dbReference type="InterPro" id="IPR004358">
    <property type="entry name" value="Sig_transdc_His_kin-like_C"/>
</dbReference>
<evidence type="ECO:0000256" key="12">
    <source>
        <dbReference type="SAM" id="MobiDB-lite"/>
    </source>
</evidence>
<evidence type="ECO:0000256" key="9">
    <source>
        <dbReference type="ARBA" id="ARBA00022840"/>
    </source>
</evidence>
<reference evidence="15 16" key="1">
    <citation type="submission" date="2016-10" db="EMBL/GenBank/DDBJ databases">
        <authorList>
            <person name="de Groot N.N."/>
        </authorList>
    </citation>
    <scope>NUCLEOTIDE SEQUENCE [LARGE SCALE GENOMIC DNA]</scope>
    <source>
        <strain evidence="15 16">DSM 21668</strain>
    </source>
</reference>
<dbReference type="PANTHER" id="PTHR43547:SF2">
    <property type="entry name" value="HYBRID SIGNAL TRANSDUCTION HISTIDINE KINASE C"/>
    <property type="match status" value="1"/>
</dbReference>
<dbReference type="AlphaFoldDB" id="A0A1G9PWB2"/>
<dbReference type="FunFam" id="3.30.565.10:FF:000023">
    <property type="entry name" value="PAS domain-containing sensor histidine kinase"/>
    <property type="match status" value="1"/>
</dbReference>
<dbReference type="STRING" id="563176.SAMN04488090_2349"/>
<feature type="transmembrane region" description="Helical" evidence="13">
    <location>
        <begin position="358"/>
        <end position="384"/>
    </location>
</feature>
<dbReference type="GO" id="GO:0005886">
    <property type="term" value="C:plasma membrane"/>
    <property type="evidence" value="ECO:0007669"/>
    <property type="project" value="UniProtKB-SubCell"/>
</dbReference>
<dbReference type="GO" id="GO:0005524">
    <property type="term" value="F:ATP binding"/>
    <property type="evidence" value="ECO:0007669"/>
    <property type="project" value="UniProtKB-KW"/>
</dbReference>
<evidence type="ECO:0000256" key="13">
    <source>
        <dbReference type="SAM" id="Phobius"/>
    </source>
</evidence>
<dbReference type="Pfam" id="PF02518">
    <property type="entry name" value="HATPase_c"/>
    <property type="match status" value="1"/>
</dbReference>
<feature type="region of interest" description="Disordered" evidence="12">
    <location>
        <begin position="80"/>
        <end position="102"/>
    </location>
</feature>
<name>A0A1G9PWB2_9BACT</name>
<dbReference type="CDD" id="cd00082">
    <property type="entry name" value="HisKA"/>
    <property type="match status" value="1"/>
</dbReference>
<dbReference type="OrthoDB" id="1933776at2"/>
<evidence type="ECO:0000256" key="6">
    <source>
        <dbReference type="ARBA" id="ARBA00022679"/>
    </source>
</evidence>
<keyword evidence="13" id="KW-0812">Transmembrane</keyword>
<dbReference type="CDD" id="cd00075">
    <property type="entry name" value="HATPase"/>
    <property type="match status" value="1"/>
</dbReference>
<evidence type="ECO:0000313" key="16">
    <source>
        <dbReference type="Proteomes" id="UP000198901"/>
    </source>
</evidence>
<dbReference type="RefSeq" id="WP_093202052.1">
    <property type="nucleotide sequence ID" value="NZ_FNGS01000004.1"/>
</dbReference>
<dbReference type="GO" id="GO:0000155">
    <property type="term" value="F:phosphorelay sensor kinase activity"/>
    <property type="evidence" value="ECO:0007669"/>
    <property type="project" value="InterPro"/>
</dbReference>
<gene>
    <name evidence="15" type="ORF">SAMN04488090_2349</name>
</gene>
<dbReference type="InterPro" id="IPR036097">
    <property type="entry name" value="HisK_dim/P_sf"/>
</dbReference>
<dbReference type="EC" id="2.7.13.3" evidence="3"/>
<keyword evidence="9" id="KW-0067">ATP-binding</keyword>
<dbReference type="PRINTS" id="PR00344">
    <property type="entry name" value="BCTRLSENSOR"/>
</dbReference>
<keyword evidence="16" id="KW-1185">Reference proteome</keyword>
<evidence type="ECO:0000256" key="2">
    <source>
        <dbReference type="ARBA" id="ARBA00004236"/>
    </source>
</evidence>
<dbReference type="SMART" id="SM00387">
    <property type="entry name" value="HATPase_c"/>
    <property type="match status" value="1"/>
</dbReference>
<keyword evidence="8 15" id="KW-0418">Kinase</keyword>
<sequence length="616" mass="69968">MTQQKIRWLVVLMSLALIGLVIFQVVGVRETLNAKEDQFDGSVTEALDAVAHKLEKTEVAVLTSRRLAAERRKEKLQQIAIHDRPAKTEPKGRKASPRKADPATIQRYASHSPIVQQWEFYGRVTVPSDVLNRTNGTLTDAEMHYVEEYYRNESPPLNPDNRLRSELEKTYDETMFRNLRKDVESVKARRDSVGKFLANRVVGDRKAAPVRKHMPKEAAAKPKVTFSRPRVSRIDSARLPHRHMTEFEKAEQKSRVMREVLLDMFTNDRPLNQRVDMAILDSLLKNEMSIRGISIPFEYGLRSDDNPHDFIFTSSPGYREDRLLDGYSMQLFPSDLMATDNMLYVYFPERQSYLAQQVWTTLVSSVILILVMASCFYVAMSTIVRQKKLSDMKNDFINNMTHEFKTPVSTISLATQMLSDEAVAASPSMLNRYLGIIRDENQRLGSQVEKVLQAARFDRGEVRMMRDQVDLHELIETVVHSLSPQVEARNGVMHTNLGAKQSIVTGDEVHLTNLIFNLLDNAIKYSGEVTDVSVSTASSADGVRVTISDKGIGMTKENLRHIFEQFYRVPTGNVHDVKGFGLGLSYVKKIVEEHKGTIRVDSAPGKGSTFEVWLPF</sequence>
<dbReference type="InterPro" id="IPR003594">
    <property type="entry name" value="HATPase_dom"/>
</dbReference>
<evidence type="ECO:0000256" key="3">
    <source>
        <dbReference type="ARBA" id="ARBA00012438"/>
    </source>
</evidence>
<keyword evidence="10" id="KW-0902">Two-component regulatory system</keyword>
<evidence type="ECO:0000256" key="8">
    <source>
        <dbReference type="ARBA" id="ARBA00022777"/>
    </source>
</evidence>
<dbReference type="InterPro" id="IPR003661">
    <property type="entry name" value="HisK_dim/P_dom"/>
</dbReference>
<dbReference type="SUPFAM" id="SSF47384">
    <property type="entry name" value="Homodimeric domain of signal transducing histidine kinase"/>
    <property type="match status" value="1"/>
</dbReference>
<keyword evidence="13" id="KW-1133">Transmembrane helix</keyword>
<dbReference type="Gene3D" id="1.10.287.130">
    <property type="match status" value="1"/>
</dbReference>
<keyword evidence="7" id="KW-0547">Nucleotide-binding</keyword>
<feature type="domain" description="Histidine kinase" evidence="14">
    <location>
        <begin position="399"/>
        <end position="616"/>
    </location>
</feature>
<evidence type="ECO:0000313" key="15">
    <source>
        <dbReference type="EMBL" id="SDM02953.1"/>
    </source>
</evidence>
<dbReference type="SMART" id="SM00388">
    <property type="entry name" value="HisKA"/>
    <property type="match status" value="1"/>
</dbReference>
<feature type="region of interest" description="Disordered" evidence="12">
    <location>
        <begin position="207"/>
        <end position="227"/>
    </location>
</feature>
<dbReference type="EMBL" id="FNGS01000004">
    <property type="protein sequence ID" value="SDM02953.1"/>
    <property type="molecule type" value="Genomic_DNA"/>
</dbReference>
<comment type="catalytic activity">
    <reaction evidence="1">
        <text>ATP + protein L-histidine = ADP + protein N-phospho-L-histidine.</text>
        <dbReference type="EC" id="2.7.13.3"/>
    </reaction>
</comment>